<dbReference type="InterPro" id="IPR010605">
    <property type="entry name" value="DUF1191"/>
</dbReference>
<dbReference type="PANTHER" id="PTHR33512">
    <property type="entry name" value="PROTEIN, PUTATIVE (DUF1191)-RELATED"/>
    <property type="match status" value="1"/>
</dbReference>
<sequence length="262" mass="28788">MNLVLLHLVLTGLYLASADPTDSLDASVESSAFQTLVLRRPHTGALYKALLPANLSGMEVSVIRLRSRTLWREGTNFSGFTIPPRTLPVPRVKRLAIVYQNLGNWSSQYYSVPGIIKLGLNTSGDPISIRFHALADPRGKTSTGKCAAFYANGTVHFSTMGSAYTCYARDQGRFSIILPSETRKRKPGNCWVIGLVLGFVGMALMCYVGFVLRRMSRLKKVQVMERRADEGELFKTIWVGGSKMPSATVTRTPPVLENGGLT</sequence>
<proteinExistence type="predicted"/>
<feature type="transmembrane region" description="Helical" evidence="1">
    <location>
        <begin position="191"/>
        <end position="212"/>
    </location>
</feature>
<keyword evidence="1" id="KW-0472">Membrane</keyword>
<reference evidence="4" key="1">
    <citation type="submission" date="2025-08" db="UniProtKB">
        <authorList>
            <consortium name="RefSeq"/>
        </authorList>
    </citation>
    <scope>IDENTIFICATION</scope>
    <source>
        <tissue evidence="4">Leaf</tissue>
    </source>
</reference>
<keyword evidence="2" id="KW-0732">Signal</keyword>
<gene>
    <name evidence="4" type="primary">LOC115740847</name>
</gene>
<protein>
    <submittedName>
        <fullName evidence="4">Uncharacterized protein LOC115740847</fullName>
    </submittedName>
</protein>
<keyword evidence="3" id="KW-1185">Reference proteome</keyword>
<name>A0ABM3HX88_9MYRT</name>
<feature type="signal peptide" evidence="2">
    <location>
        <begin position="1"/>
        <end position="18"/>
    </location>
</feature>
<keyword evidence="1" id="KW-1133">Transmembrane helix</keyword>
<organism evidence="3 4">
    <name type="scientific">Rhodamnia argentea</name>
    <dbReference type="NCBI Taxonomy" id="178133"/>
    <lineage>
        <taxon>Eukaryota</taxon>
        <taxon>Viridiplantae</taxon>
        <taxon>Streptophyta</taxon>
        <taxon>Embryophyta</taxon>
        <taxon>Tracheophyta</taxon>
        <taxon>Spermatophyta</taxon>
        <taxon>Magnoliopsida</taxon>
        <taxon>eudicotyledons</taxon>
        <taxon>Gunneridae</taxon>
        <taxon>Pentapetalae</taxon>
        <taxon>rosids</taxon>
        <taxon>malvids</taxon>
        <taxon>Myrtales</taxon>
        <taxon>Myrtaceae</taxon>
        <taxon>Myrtoideae</taxon>
        <taxon>Myrteae</taxon>
        <taxon>Australasian group</taxon>
        <taxon>Rhodamnia</taxon>
    </lineage>
</organism>
<feature type="chain" id="PRO_5046256065" evidence="2">
    <location>
        <begin position="19"/>
        <end position="262"/>
    </location>
</feature>
<evidence type="ECO:0000313" key="3">
    <source>
        <dbReference type="Proteomes" id="UP000827889"/>
    </source>
</evidence>
<dbReference type="RefSeq" id="XP_048141219.1">
    <property type="nucleotide sequence ID" value="XM_048285262.1"/>
</dbReference>
<dbReference type="Pfam" id="PF06697">
    <property type="entry name" value="DUF1191"/>
    <property type="match status" value="2"/>
</dbReference>
<accession>A0ABM3HX88</accession>
<dbReference type="Proteomes" id="UP000827889">
    <property type="component" value="Chromosome 9"/>
</dbReference>
<evidence type="ECO:0000256" key="1">
    <source>
        <dbReference type="SAM" id="Phobius"/>
    </source>
</evidence>
<dbReference type="GeneID" id="115740847"/>
<dbReference type="PANTHER" id="PTHR33512:SF4">
    <property type="entry name" value="PROTEIN, PUTATIVE (DUF1191)-RELATED"/>
    <property type="match status" value="1"/>
</dbReference>
<evidence type="ECO:0000313" key="4">
    <source>
        <dbReference type="RefSeq" id="XP_048141219.1"/>
    </source>
</evidence>
<keyword evidence="1" id="KW-0812">Transmembrane</keyword>
<evidence type="ECO:0000256" key="2">
    <source>
        <dbReference type="SAM" id="SignalP"/>
    </source>
</evidence>